<dbReference type="EMBL" id="CATNWA010016164">
    <property type="protein sequence ID" value="CAI9590390.1"/>
    <property type="molecule type" value="Genomic_DNA"/>
</dbReference>
<gene>
    <name evidence="1" type="ORF">SPARVUS_LOCUS11041344</name>
</gene>
<proteinExistence type="predicted"/>
<evidence type="ECO:0000313" key="1">
    <source>
        <dbReference type="EMBL" id="CAI9590390.1"/>
    </source>
</evidence>
<sequence length="37" mass="4291">MEAHSMKLSMPHEVWSSLAIDSADSWRLLHTVCFSMR</sequence>
<dbReference type="Proteomes" id="UP001162483">
    <property type="component" value="Unassembled WGS sequence"/>
</dbReference>
<name>A0ABN9EZZ4_9NEOB</name>
<organism evidence="1 2">
    <name type="scientific">Staurois parvus</name>
    <dbReference type="NCBI Taxonomy" id="386267"/>
    <lineage>
        <taxon>Eukaryota</taxon>
        <taxon>Metazoa</taxon>
        <taxon>Chordata</taxon>
        <taxon>Craniata</taxon>
        <taxon>Vertebrata</taxon>
        <taxon>Euteleostomi</taxon>
        <taxon>Amphibia</taxon>
        <taxon>Batrachia</taxon>
        <taxon>Anura</taxon>
        <taxon>Neobatrachia</taxon>
        <taxon>Ranoidea</taxon>
        <taxon>Ranidae</taxon>
        <taxon>Staurois</taxon>
    </lineage>
</organism>
<comment type="caution">
    <text evidence="1">The sequence shown here is derived from an EMBL/GenBank/DDBJ whole genome shotgun (WGS) entry which is preliminary data.</text>
</comment>
<protein>
    <submittedName>
        <fullName evidence="1">Uncharacterized protein</fullName>
    </submittedName>
</protein>
<reference evidence="1" key="1">
    <citation type="submission" date="2023-05" db="EMBL/GenBank/DDBJ databases">
        <authorList>
            <person name="Stuckert A."/>
        </authorList>
    </citation>
    <scope>NUCLEOTIDE SEQUENCE</scope>
</reference>
<keyword evidence="2" id="KW-1185">Reference proteome</keyword>
<evidence type="ECO:0000313" key="2">
    <source>
        <dbReference type="Proteomes" id="UP001162483"/>
    </source>
</evidence>
<accession>A0ABN9EZZ4</accession>